<evidence type="ECO:0000313" key="3">
    <source>
        <dbReference type="EMBL" id="PDS48437.1"/>
    </source>
</evidence>
<comment type="caution">
    <text evidence="3">The sequence shown here is derived from an EMBL/GenBank/DDBJ whole genome shotgun (WGS) entry which is preliminary data.</text>
</comment>
<keyword evidence="4" id="KW-1185">Reference proteome</keyword>
<dbReference type="InterPro" id="IPR027051">
    <property type="entry name" value="XdhC_Rossmann_dom"/>
</dbReference>
<dbReference type="Gene3D" id="3.40.50.720">
    <property type="entry name" value="NAD(P)-binding Rossmann-like Domain"/>
    <property type="match status" value="1"/>
</dbReference>
<organism evidence="3 4">
    <name type="scientific">Rhizobium anhuiense</name>
    <dbReference type="NCBI Taxonomy" id="1184720"/>
    <lineage>
        <taxon>Bacteria</taxon>
        <taxon>Pseudomonadati</taxon>
        <taxon>Pseudomonadota</taxon>
        <taxon>Alphaproteobacteria</taxon>
        <taxon>Hyphomicrobiales</taxon>
        <taxon>Rhizobiaceae</taxon>
        <taxon>Rhizobium/Agrobacterium group</taxon>
        <taxon>Rhizobium</taxon>
    </lineage>
</organism>
<gene>
    <name evidence="3" type="ORF">CO662_29655</name>
</gene>
<dbReference type="Pfam" id="PF02625">
    <property type="entry name" value="XdhC_CoxI"/>
    <property type="match status" value="1"/>
</dbReference>
<dbReference type="EMBL" id="NWSL01000027">
    <property type="protein sequence ID" value="PDS48437.1"/>
    <property type="molecule type" value="Genomic_DNA"/>
</dbReference>
<dbReference type="Pfam" id="PF13478">
    <property type="entry name" value="XdhC_C"/>
    <property type="match status" value="1"/>
</dbReference>
<evidence type="ECO:0000259" key="1">
    <source>
        <dbReference type="Pfam" id="PF02625"/>
    </source>
</evidence>
<dbReference type="PANTHER" id="PTHR30388">
    <property type="entry name" value="ALDEHYDE OXIDOREDUCTASE MOLYBDENUM COFACTOR ASSEMBLY PROTEIN"/>
    <property type="match status" value="1"/>
</dbReference>
<accession>A0ABX4J2B0</accession>
<protein>
    <recommendedName>
        <fullName evidence="5">XdhC family protein</fullName>
    </recommendedName>
</protein>
<evidence type="ECO:0008006" key="5">
    <source>
        <dbReference type="Google" id="ProtNLM"/>
    </source>
</evidence>
<dbReference type="Proteomes" id="UP000219972">
    <property type="component" value="Unassembled WGS sequence"/>
</dbReference>
<feature type="domain" description="XdhC- CoxI" evidence="1">
    <location>
        <begin position="20"/>
        <end position="85"/>
    </location>
</feature>
<reference evidence="3 4" key="1">
    <citation type="submission" date="2017-09" db="EMBL/GenBank/DDBJ databases">
        <title>Comparative genomics of rhizobia isolated from Phaseolus vulgaris in China.</title>
        <authorList>
            <person name="Tong W."/>
        </authorList>
    </citation>
    <scope>NUCLEOTIDE SEQUENCE [LARGE SCALE GENOMIC DNA]</scope>
    <source>
        <strain evidence="3 4">Y27</strain>
    </source>
</reference>
<evidence type="ECO:0000259" key="2">
    <source>
        <dbReference type="Pfam" id="PF13478"/>
    </source>
</evidence>
<sequence>MRVSVADDVAALLEFALICHAQTRVAIATLIEVRGGAARVLGSHVVVAADGRYAGYLSGGCVEAAVAFEALLAIEAGKDRVVTFGDGSPFFDIILPCGGGITVAIHILREPDEIVQVLTCLEQRRTTALKLSVEKQALTVTAPPATTGWIGHWFHILYRPRIRIVISGQTVEARSVAKLARGCGYDVVFISGQDVIANLTELIDQYTAVLLLHHDMDQEQPALQAALRSKPFYIGALGSSRTHERRLEALRKAGFRDEDLTHIRAPIGLFGPTRDSTSLALSVLAEVAATRLAGFK</sequence>
<name>A0ABX4J2B0_9HYPH</name>
<dbReference type="InterPro" id="IPR003777">
    <property type="entry name" value="XdhC_CoxI"/>
</dbReference>
<dbReference type="InterPro" id="IPR052698">
    <property type="entry name" value="MoCofactor_Util/Proc"/>
</dbReference>
<feature type="domain" description="XdhC Rossmann" evidence="2">
    <location>
        <begin position="165"/>
        <end position="287"/>
    </location>
</feature>
<proteinExistence type="predicted"/>
<evidence type="ECO:0000313" key="4">
    <source>
        <dbReference type="Proteomes" id="UP000219972"/>
    </source>
</evidence>
<dbReference type="PANTHER" id="PTHR30388:SF4">
    <property type="entry name" value="MOLYBDENUM COFACTOR INSERTION CHAPERONE PAOD"/>
    <property type="match status" value="1"/>
</dbReference>